<name>A0A8J2RFD6_9CRUS</name>
<sequence>MKELCRLNSHVITLIVSVLEQLKDHLTIGELTAEICNSAMLRIVSGEWAMICSRALTVMQKVVLECMGPLNLKLLLFLRDCLLMLFKTTRQVGNGPSPTQFFQQIEECSQSNCVDSLVTVPSMPVNTQLTVERAHANAVERTEAPSLLNINSTSSTLNRQLTLHHDQFFAQATNTEGFEKAVKKLVRETLKQNDILTNIMDKLVLMDGKLNNVSLPAVLQEAAAANPTSIMLPLQEVEDIKLLEQELLDKENYYALVRKIRLIGGSSVYDSLKRAWESVFQ</sequence>
<comment type="caution">
    <text evidence="1">The sequence shown here is derived from an EMBL/GenBank/DDBJ whole genome shotgun (WGS) entry which is preliminary data.</text>
</comment>
<protein>
    <submittedName>
        <fullName evidence="1">Uncharacterized protein</fullName>
    </submittedName>
</protein>
<reference evidence="1" key="1">
    <citation type="submission" date="2021-11" db="EMBL/GenBank/DDBJ databases">
        <authorList>
            <person name="Schell T."/>
        </authorList>
    </citation>
    <scope>NUCLEOTIDE SEQUENCE</scope>
    <source>
        <strain evidence="1">M5</strain>
    </source>
</reference>
<proteinExistence type="predicted"/>
<dbReference type="OrthoDB" id="6364070at2759"/>
<organism evidence="1 2">
    <name type="scientific">Daphnia galeata</name>
    <dbReference type="NCBI Taxonomy" id="27404"/>
    <lineage>
        <taxon>Eukaryota</taxon>
        <taxon>Metazoa</taxon>
        <taxon>Ecdysozoa</taxon>
        <taxon>Arthropoda</taxon>
        <taxon>Crustacea</taxon>
        <taxon>Branchiopoda</taxon>
        <taxon>Diplostraca</taxon>
        <taxon>Cladocera</taxon>
        <taxon>Anomopoda</taxon>
        <taxon>Daphniidae</taxon>
        <taxon>Daphnia</taxon>
    </lineage>
</organism>
<gene>
    <name evidence="1" type="ORF">DGAL_LOCUS3286</name>
</gene>
<dbReference type="AlphaFoldDB" id="A0A8J2RFD6"/>
<dbReference type="PANTHER" id="PTHR34153:SF2">
    <property type="entry name" value="SI:CH211-262H13.3-RELATED"/>
    <property type="match status" value="1"/>
</dbReference>
<dbReference type="EMBL" id="CAKKLH010000047">
    <property type="protein sequence ID" value="CAH0100990.1"/>
    <property type="molecule type" value="Genomic_DNA"/>
</dbReference>
<evidence type="ECO:0000313" key="1">
    <source>
        <dbReference type="EMBL" id="CAH0100990.1"/>
    </source>
</evidence>
<evidence type="ECO:0000313" key="2">
    <source>
        <dbReference type="Proteomes" id="UP000789390"/>
    </source>
</evidence>
<dbReference type="Proteomes" id="UP000789390">
    <property type="component" value="Unassembled WGS sequence"/>
</dbReference>
<accession>A0A8J2RFD6</accession>
<dbReference type="PANTHER" id="PTHR34153">
    <property type="entry name" value="SI:CH211-262H13.3-RELATED-RELATED"/>
    <property type="match status" value="1"/>
</dbReference>
<keyword evidence="2" id="KW-1185">Reference proteome</keyword>